<feature type="non-terminal residue" evidence="2">
    <location>
        <position position="1"/>
    </location>
</feature>
<evidence type="ECO:0000313" key="2">
    <source>
        <dbReference type="EMBL" id="RNB44588.1"/>
    </source>
</evidence>
<dbReference type="AlphaFoldDB" id="A0A3M8A029"/>
<dbReference type="EMBL" id="RHHB01000060">
    <property type="protein sequence ID" value="RNB44588.1"/>
    <property type="molecule type" value="Genomic_DNA"/>
</dbReference>
<proteinExistence type="predicted"/>
<keyword evidence="3" id="KW-1185">Reference proteome</keyword>
<gene>
    <name evidence="2" type="ORF">EDM22_17465</name>
</gene>
<accession>A0A3M8A029</accession>
<sequence length="40" mass="4030">TTDAAALADTGSDPRLAAALAALLAALGIALRLRRRPEAD</sequence>
<dbReference type="NCBIfam" id="TIGR01167">
    <property type="entry name" value="LPXTG_anchor"/>
    <property type="match status" value="1"/>
</dbReference>
<comment type="caution">
    <text evidence="2">The sequence shown here is derived from an EMBL/GenBank/DDBJ whole genome shotgun (WGS) entry which is preliminary data.</text>
</comment>
<evidence type="ECO:0000256" key="1">
    <source>
        <dbReference type="SAM" id="Phobius"/>
    </source>
</evidence>
<keyword evidence="1" id="KW-1133">Transmembrane helix</keyword>
<keyword evidence="1" id="KW-0812">Transmembrane</keyword>
<organism evidence="2 3">
    <name type="scientific">Agromyces tardus</name>
    <dbReference type="NCBI Taxonomy" id="2583849"/>
    <lineage>
        <taxon>Bacteria</taxon>
        <taxon>Bacillati</taxon>
        <taxon>Actinomycetota</taxon>
        <taxon>Actinomycetes</taxon>
        <taxon>Micrococcales</taxon>
        <taxon>Microbacteriaceae</taxon>
        <taxon>Agromyces</taxon>
    </lineage>
</organism>
<name>A0A3M8A029_9MICO</name>
<evidence type="ECO:0000313" key="3">
    <source>
        <dbReference type="Proteomes" id="UP000275048"/>
    </source>
</evidence>
<dbReference type="Proteomes" id="UP000275048">
    <property type="component" value="Unassembled WGS sequence"/>
</dbReference>
<keyword evidence="1" id="KW-0472">Membrane</keyword>
<feature type="transmembrane region" description="Helical" evidence="1">
    <location>
        <begin position="16"/>
        <end position="33"/>
    </location>
</feature>
<protein>
    <submittedName>
        <fullName evidence="2">LPXTG cell wall anchor domain-containing protein</fullName>
    </submittedName>
</protein>
<reference evidence="2 3" key="1">
    <citation type="submission" date="2018-10" db="EMBL/GenBank/DDBJ databases">
        <title>Isolation, diversity and antibacterial activity of antinobacteria from the wheat rhizosphere soil.</title>
        <authorList>
            <person name="Sun T."/>
        </authorList>
    </citation>
    <scope>NUCLEOTIDE SEQUENCE [LARGE SCALE GENOMIC DNA]</scope>
    <source>
        <strain evidence="2 3">SJ-23</strain>
    </source>
</reference>